<dbReference type="Pfam" id="PF09994">
    <property type="entry name" value="T6SS_Tle1-like_cat"/>
    <property type="match status" value="1"/>
</dbReference>
<name>A0A8G1S1L5_9EURO</name>
<dbReference type="SUPFAM" id="SSF53474">
    <property type="entry name" value="alpha/beta-Hydrolases"/>
    <property type="match status" value="1"/>
</dbReference>
<dbReference type="PANTHER" id="PTHR33840:SF16">
    <property type="entry name" value="DUF2235 DOMAIN-CONTAINING PROTEIN"/>
    <property type="match status" value="1"/>
</dbReference>
<keyword evidence="4" id="KW-1185">Reference proteome</keyword>
<dbReference type="PANTHER" id="PTHR33840">
    <property type="match status" value="1"/>
</dbReference>
<feature type="compositionally biased region" description="Pro residues" evidence="1">
    <location>
        <begin position="1"/>
        <end position="16"/>
    </location>
</feature>
<evidence type="ECO:0000259" key="2">
    <source>
        <dbReference type="Pfam" id="PF09994"/>
    </source>
</evidence>
<evidence type="ECO:0000256" key="1">
    <source>
        <dbReference type="SAM" id="MobiDB-lite"/>
    </source>
</evidence>
<accession>A0A8G1S1L5</accession>
<organism evidence="3 4">
    <name type="scientific">Aspergillus fijiensis CBS 313.89</name>
    <dbReference type="NCBI Taxonomy" id="1448319"/>
    <lineage>
        <taxon>Eukaryota</taxon>
        <taxon>Fungi</taxon>
        <taxon>Dikarya</taxon>
        <taxon>Ascomycota</taxon>
        <taxon>Pezizomycotina</taxon>
        <taxon>Eurotiomycetes</taxon>
        <taxon>Eurotiomycetidae</taxon>
        <taxon>Eurotiales</taxon>
        <taxon>Aspergillaceae</taxon>
        <taxon>Aspergillus</taxon>
    </lineage>
</organism>
<evidence type="ECO:0000313" key="3">
    <source>
        <dbReference type="EMBL" id="RAK81716.1"/>
    </source>
</evidence>
<feature type="region of interest" description="Disordered" evidence="1">
    <location>
        <begin position="1"/>
        <end position="28"/>
    </location>
</feature>
<dbReference type="InterPro" id="IPR018712">
    <property type="entry name" value="Tle1-like_cat"/>
</dbReference>
<evidence type="ECO:0000313" key="4">
    <source>
        <dbReference type="Proteomes" id="UP000249789"/>
    </source>
</evidence>
<feature type="domain" description="T6SS Phospholipase effector Tle1-like catalytic" evidence="2">
    <location>
        <begin position="32"/>
        <end position="351"/>
    </location>
</feature>
<dbReference type="GeneID" id="63864595"/>
<protein>
    <recommendedName>
        <fullName evidence="2">T6SS Phospholipase effector Tle1-like catalytic domain-containing protein</fullName>
    </recommendedName>
</protein>
<dbReference type="VEuPathDB" id="FungiDB:BO72DRAFT_474439"/>
<dbReference type="OrthoDB" id="59699at2759"/>
<dbReference type="Proteomes" id="UP000249789">
    <property type="component" value="Unassembled WGS sequence"/>
</dbReference>
<dbReference type="EMBL" id="KZ824624">
    <property type="protein sequence ID" value="RAK81716.1"/>
    <property type="molecule type" value="Genomic_DNA"/>
</dbReference>
<reference evidence="3 4" key="1">
    <citation type="submission" date="2018-02" db="EMBL/GenBank/DDBJ databases">
        <title>The genomes of Aspergillus section Nigri reveals drivers in fungal speciation.</title>
        <authorList>
            <consortium name="DOE Joint Genome Institute"/>
            <person name="Vesth T.C."/>
            <person name="Nybo J."/>
            <person name="Theobald S."/>
            <person name="Brandl J."/>
            <person name="Frisvad J.C."/>
            <person name="Nielsen K.F."/>
            <person name="Lyhne E.K."/>
            <person name="Kogle M.E."/>
            <person name="Kuo A."/>
            <person name="Riley R."/>
            <person name="Clum A."/>
            <person name="Nolan M."/>
            <person name="Lipzen A."/>
            <person name="Salamov A."/>
            <person name="Henrissat B."/>
            <person name="Wiebenga A."/>
            <person name="De vries R.P."/>
            <person name="Grigoriev I.V."/>
            <person name="Mortensen U.H."/>
            <person name="Andersen M.R."/>
            <person name="Baker S.E."/>
        </authorList>
    </citation>
    <scope>NUCLEOTIDE SEQUENCE [LARGE SCALE GENOMIC DNA]</scope>
    <source>
        <strain evidence="3 4">CBS 313.89</strain>
    </source>
</reference>
<feature type="compositionally biased region" description="Low complexity" evidence="1">
    <location>
        <begin position="17"/>
        <end position="26"/>
    </location>
</feature>
<sequence length="482" mass="54466">MSTTPTPTPIPTPTPTPSLTLTRPAPTDNPTKPLIILCDGTWCGRETNTRSNIYKLAELFGVRIGARIQSPDGVLYLEGVGLGSSFLDYIFNGITGQDIAQQCITIYEYLVHNYTYPTHEIWLFGLSRGAYLARAVAGMINNCGIVHPLRIAGTNEIDAPQTRLLCETVYNLYRSPYATNAPHAPQSLRFRQTKSWPLIGDEDPADRTAPRFHPPIRFMGLLDTVGSLGMPEYTGGVGLDWPVFYDQHVSTVVANVHHAVSLHDRLFVFQPCLVSRDHARHCRRDWERFGVTRQEWLPGCHYDLGRQRFRFLREFGGGWLESLLASRWFGFASKVIEPNHVLADLALRWMLLAIRAQSTTVNYEVVANIERVIEDVTESIRGRAREPGRTGDGDVYGHVLSYAPFGSLLLDVVRTLRGTRGKVSALYQLFFDLRDRLIPDDNAVVYDFYGFDEDIPGCVGDLARVSERRYPSKSYVKWRLRQ</sequence>
<proteinExistence type="predicted"/>
<dbReference type="RefSeq" id="XP_040805726.1">
    <property type="nucleotide sequence ID" value="XM_040947262.1"/>
</dbReference>
<dbReference type="AlphaFoldDB" id="A0A8G1S1L5"/>
<dbReference type="InterPro" id="IPR029058">
    <property type="entry name" value="AB_hydrolase_fold"/>
</dbReference>
<gene>
    <name evidence="3" type="ORF">BO72DRAFT_474439</name>
</gene>
<dbReference type="Gene3D" id="3.40.50.1820">
    <property type="entry name" value="alpha/beta hydrolase"/>
    <property type="match status" value="1"/>
</dbReference>